<keyword evidence="1" id="KW-1133">Transmembrane helix</keyword>
<evidence type="ECO:0000313" key="2">
    <source>
        <dbReference type="EMBL" id="SCB17278.1"/>
    </source>
</evidence>
<reference evidence="3" key="1">
    <citation type="submission" date="2016-08" db="EMBL/GenBank/DDBJ databases">
        <authorList>
            <person name="Varghese N."/>
            <person name="Submissions Spin"/>
        </authorList>
    </citation>
    <scope>NUCLEOTIDE SEQUENCE [LARGE SCALE GENOMIC DNA]</scope>
    <source>
        <strain evidence="3">CCBAU 57015</strain>
    </source>
</reference>
<name>A0A1C3UPA0_9HYPH</name>
<feature type="transmembrane region" description="Helical" evidence="1">
    <location>
        <begin position="6"/>
        <end position="27"/>
    </location>
</feature>
<evidence type="ECO:0000313" key="3">
    <source>
        <dbReference type="Proteomes" id="UP000186228"/>
    </source>
</evidence>
<gene>
    <name evidence="2" type="ORF">GA0061100_102830</name>
</gene>
<dbReference type="STRING" id="52131.GA0061100_102830"/>
<keyword evidence="3" id="KW-1185">Reference proteome</keyword>
<organism evidence="2 3">
    <name type="scientific">Rhizobium hainanense</name>
    <dbReference type="NCBI Taxonomy" id="52131"/>
    <lineage>
        <taxon>Bacteria</taxon>
        <taxon>Pseudomonadati</taxon>
        <taxon>Pseudomonadota</taxon>
        <taxon>Alphaproteobacteria</taxon>
        <taxon>Hyphomicrobiales</taxon>
        <taxon>Rhizobiaceae</taxon>
        <taxon>Rhizobium/Agrobacterium group</taxon>
        <taxon>Rhizobium</taxon>
    </lineage>
</organism>
<proteinExistence type="predicted"/>
<protein>
    <submittedName>
        <fullName evidence="2">Uncharacterized protein</fullName>
    </submittedName>
</protein>
<dbReference type="EMBL" id="FMAC01000002">
    <property type="protein sequence ID" value="SCB17278.1"/>
    <property type="molecule type" value="Genomic_DNA"/>
</dbReference>
<dbReference type="RefSeq" id="WP_015339886.1">
    <property type="nucleotide sequence ID" value="NZ_FMAC01000002.1"/>
</dbReference>
<accession>A0A1C3UPA0</accession>
<keyword evidence="1" id="KW-0472">Membrane</keyword>
<keyword evidence="1" id="KW-0812">Transmembrane</keyword>
<dbReference type="AlphaFoldDB" id="A0A1C3UPA0"/>
<evidence type="ECO:0000256" key="1">
    <source>
        <dbReference type="SAM" id="Phobius"/>
    </source>
</evidence>
<dbReference type="Proteomes" id="UP000186228">
    <property type="component" value="Unassembled WGS sequence"/>
</dbReference>
<sequence length="52" mass="5724">MPDKITLINVVWMAMISGMLAATVALYDQKPDQSKIYGPFASARPFVASSQY</sequence>